<gene>
    <name evidence="1" type="ORF">EJ73_01996</name>
</gene>
<accession>A0A318HSA1</accession>
<name>A0A318HSA1_9BACT</name>
<dbReference type="Proteomes" id="UP000248314">
    <property type="component" value="Unassembled WGS sequence"/>
</dbReference>
<comment type="caution">
    <text evidence="1">The sequence shown here is derived from an EMBL/GenBank/DDBJ whole genome shotgun (WGS) entry which is preliminary data.</text>
</comment>
<sequence>MYSLQIYVPQIKINPFSLTTTYRTPAMFSPCVFLQLIMHEYSAKYMFFD</sequence>
<proteinExistence type="predicted"/>
<reference evidence="1 2" key="1">
    <citation type="submission" date="2018-05" db="EMBL/GenBank/DDBJ databases">
        <title>Genomic Encyclopedia of Type Strains, Phase I: the one thousand microbial genomes (KMG-I) project.</title>
        <authorList>
            <person name="Kyrpides N."/>
        </authorList>
    </citation>
    <scope>NUCLEOTIDE SEQUENCE [LARGE SCALE GENOMIC DNA]</scope>
    <source>
        <strain evidence="1 2">DSM 15611</strain>
    </source>
</reference>
<evidence type="ECO:0000313" key="2">
    <source>
        <dbReference type="Proteomes" id="UP000248314"/>
    </source>
</evidence>
<keyword evidence="2" id="KW-1185">Reference proteome</keyword>
<dbReference type="AlphaFoldDB" id="A0A318HSA1"/>
<evidence type="ECO:0000313" key="1">
    <source>
        <dbReference type="EMBL" id="PXX21003.1"/>
    </source>
</evidence>
<organism evidence="1 2">
    <name type="scientific">Hoylesella shahii DSM 15611 = JCM 12083</name>
    <dbReference type="NCBI Taxonomy" id="1122991"/>
    <lineage>
        <taxon>Bacteria</taxon>
        <taxon>Pseudomonadati</taxon>
        <taxon>Bacteroidota</taxon>
        <taxon>Bacteroidia</taxon>
        <taxon>Bacteroidales</taxon>
        <taxon>Prevotellaceae</taxon>
        <taxon>Hoylesella</taxon>
    </lineage>
</organism>
<dbReference type="EMBL" id="QJJX01000025">
    <property type="protein sequence ID" value="PXX21003.1"/>
    <property type="molecule type" value="Genomic_DNA"/>
</dbReference>
<protein>
    <submittedName>
        <fullName evidence="1">Uncharacterized protein</fullName>
    </submittedName>
</protein>